<evidence type="ECO:0000313" key="3">
    <source>
        <dbReference type="EMBL" id="MBM4566726.1"/>
    </source>
</evidence>
<dbReference type="EMBL" id="WUXR01000001">
    <property type="protein sequence ID" value="MBM4564221.1"/>
    <property type="molecule type" value="Genomic_DNA"/>
</dbReference>
<comment type="caution">
    <text evidence="7">The sequence shown here is derived from an EMBL/GenBank/DDBJ whole genome shotgun (WGS) entry which is preliminary data.</text>
</comment>
<reference evidence="9 10" key="1">
    <citation type="journal article" date="2016" name="Genome Biol. Evol.">
        <title>Pangenome and Phylogenomic Analysis of the Pathogenic Actinobacterium Rhodococcus equi.</title>
        <authorList>
            <person name="Anastasi E."/>
            <person name="MacArthur I."/>
            <person name="Scortti M."/>
            <person name="Alvarez S."/>
            <person name="Giguere S."/>
            <person name="Vazquez-Boland J.A."/>
        </authorList>
    </citation>
    <scope>NUCLEOTIDE SEQUENCE [LARGE SCALE GENOMIC DNA]</scope>
    <source>
        <strain evidence="9 10">PAM1271</strain>
    </source>
</reference>
<dbReference type="Proteomes" id="UP000706122">
    <property type="component" value="Unassembled WGS sequence"/>
</dbReference>
<proteinExistence type="predicted"/>
<evidence type="ECO:0000313" key="5">
    <source>
        <dbReference type="EMBL" id="MBM4715534.1"/>
    </source>
</evidence>
<dbReference type="EMBL" id="WUYZ01000002">
    <property type="protein sequence ID" value="NKS26416.1"/>
    <property type="molecule type" value="Genomic_DNA"/>
</dbReference>
<reference evidence="2" key="2">
    <citation type="submission" date="2019-11" db="EMBL/GenBank/DDBJ databases">
        <title>Spread of Macrolides and rifampicin resistant Rhodococcus equi in clinical isolates in the USA.</title>
        <authorList>
            <person name="Alvarez-Narvaez S."/>
            <person name="Huber L."/>
            <person name="Cohen N.D."/>
            <person name="Slovis N."/>
            <person name="Greiter M."/>
            <person name="Giguere S."/>
            <person name="Hart K."/>
        </authorList>
    </citation>
    <scope>NUCLEOTIDE SEQUENCE</scope>
    <source>
        <strain evidence="2">Lh_17</strain>
        <strain evidence="4">Lh_38</strain>
        <strain evidence="5">Lh_5</strain>
    </source>
</reference>
<dbReference type="EMBL" id="WUXD01000097">
    <property type="protein sequence ID" value="MBM4630414.1"/>
    <property type="molecule type" value="Genomic_DNA"/>
</dbReference>
<dbReference type="EMBL" id="LWIC01000002">
    <property type="protein sequence ID" value="ORM29756.1"/>
    <property type="molecule type" value="Genomic_DNA"/>
</dbReference>
<evidence type="ECO:0000313" key="4">
    <source>
        <dbReference type="EMBL" id="MBM4630414.1"/>
    </source>
</evidence>
<keyword evidence="1" id="KW-1133">Transmembrane helix</keyword>
<keyword evidence="1" id="KW-0472">Membrane</keyword>
<dbReference type="EMBL" id="WVDC01000005">
    <property type="protein sequence ID" value="NKW42651.1"/>
    <property type="molecule type" value="Genomic_DNA"/>
</dbReference>
<dbReference type="RefSeq" id="WP_005512808.1">
    <property type="nucleotide sequence ID" value="NZ_AP024181.1"/>
</dbReference>
<evidence type="ECO:0000313" key="9">
    <source>
        <dbReference type="EMBL" id="ORM29756.1"/>
    </source>
</evidence>
<evidence type="ECO:0000313" key="8">
    <source>
        <dbReference type="EMBL" id="NKW42651.1"/>
    </source>
</evidence>
<dbReference type="EMBL" id="WUYC01000004">
    <property type="protein sequence ID" value="MBM4715534.1"/>
    <property type="molecule type" value="Genomic_DNA"/>
</dbReference>
<protein>
    <submittedName>
        <fullName evidence="7">Uncharacterized protein</fullName>
    </submittedName>
</protein>
<evidence type="ECO:0000313" key="10">
    <source>
        <dbReference type="Proteomes" id="UP000193518"/>
    </source>
</evidence>
<dbReference type="EMBL" id="WVBC01000002">
    <property type="protein sequence ID" value="NKT77809.1"/>
    <property type="molecule type" value="Genomic_DNA"/>
</dbReference>
<evidence type="ECO:0000313" key="6">
    <source>
        <dbReference type="EMBL" id="NKS26416.1"/>
    </source>
</evidence>
<dbReference type="Proteomes" id="UP000605618">
    <property type="component" value="Unassembled WGS sequence"/>
</dbReference>
<dbReference type="Proteomes" id="UP000808906">
    <property type="component" value="Unassembled WGS sequence"/>
</dbReference>
<gene>
    <name evidence="9" type="ORF">A5N68_07745</name>
    <name evidence="2" type="ORF">GS441_01725</name>
    <name evidence="3" type="ORF">GS441_15115</name>
    <name evidence="4" type="ORF">GS453_27965</name>
    <name evidence="6" type="ORF">GS505_11430</name>
    <name evidence="5" type="ORF">GS551_15215</name>
    <name evidence="7" type="ORF">GS882_06255</name>
    <name evidence="8" type="ORF">GS947_13785</name>
</gene>
<dbReference type="EMBL" id="WUXR01000007">
    <property type="protein sequence ID" value="MBM4566726.1"/>
    <property type="molecule type" value="Genomic_DNA"/>
</dbReference>
<organism evidence="7 11">
    <name type="scientific">Rhodococcus hoagii</name>
    <name type="common">Corynebacterium equii</name>
    <dbReference type="NCBI Taxonomy" id="43767"/>
    <lineage>
        <taxon>Bacteria</taxon>
        <taxon>Bacillati</taxon>
        <taxon>Actinomycetota</taxon>
        <taxon>Actinomycetes</taxon>
        <taxon>Mycobacteriales</taxon>
        <taxon>Nocardiaceae</taxon>
        <taxon>Prescottella</taxon>
    </lineage>
</organism>
<dbReference type="Proteomes" id="UP000738270">
    <property type="component" value="Unassembled WGS sequence"/>
</dbReference>
<dbReference type="Proteomes" id="UP000193518">
    <property type="component" value="Unassembled WGS sequence"/>
</dbReference>
<name>A0A9Q2SVP2_RHOHA</name>
<dbReference type="Proteomes" id="UP000603463">
    <property type="component" value="Unassembled WGS sequence"/>
</dbReference>
<evidence type="ECO:0000256" key="1">
    <source>
        <dbReference type="SAM" id="Phobius"/>
    </source>
</evidence>
<evidence type="ECO:0000313" key="7">
    <source>
        <dbReference type="EMBL" id="NKT77809.1"/>
    </source>
</evidence>
<accession>A0A9Q2SVP2</accession>
<feature type="transmembrane region" description="Helical" evidence="1">
    <location>
        <begin position="12"/>
        <end position="34"/>
    </location>
</feature>
<dbReference type="Proteomes" id="UP000608063">
    <property type="component" value="Unassembled WGS sequence"/>
</dbReference>
<keyword evidence="1" id="KW-0812">Transmembrane</keyword>
<sequence length="118" mass="13934">MSTTLRRTLRYGVLILTALLAAGILYTMFIYHSINIFTPPERLESLGRTYLLSNSRSHERDEIRRPRHAEYTLEHVSNLWPRHPIYQFQNDEIRGQATTRAYLKWGDRYFEYSLSGGP</sequence>
<reference evidence="7" key="3">
    <citation type="journal article" date="2020" name="Environ. Microbiol.">
        <title>The novel and transferable erm(51) gene confers Macrolides, Lincosamides, and Streptogramins B (MLSB) resistance to clonal Rhodococcus equi in the environment.</title>
        <authorList>
            <person name="Huber L."/>
            <person name="Giguere S."/>
            <person name="Slovis N.M."/>
            <person name="Alvarez-Narvaez S."/>
            <person name="Hart K.A."/>
            <person name="Greiter M."/>
            <person name="Morris E.R.A."/>
            <person name="Cohen N.D."/>
        </authorList>
    </citation>
    <scope>NUCLEOTIDE SEQUENCE</scope>
    <source>
        <strain evidence="7">Lh_116_1</strain>
        <strain evidence="6">Lh_141_1</strain>
        <strain evidence="8">Lh_16_1</strain>
    </source>
</reference>
<evidence type="ECO:0000313" key="11">
    <source>
        <dbReference type="Proteomes" id="UP000603463"/>
    </source>
</evidence>
<evidence type="ECO:0000313" key="2">
    <source>
        <dbReference type="EMBL" id="MBM4564221.1"/>
    </source>
</evidence>
<dbReference type="AlphaFoldDB" id="A0A9Q2SVP2"/>